<sequence length="313" mass="35411">MKILVTGAAGFIGSHAAEKLHQEGLEVIGADNFSGYYDVALKERNAEVLRDKGIPVHKIDLREVQEYEALEPDFDFIIHFAAQPGISASSSFQDYFSNNVLATQNLLEFARKNKDLKHFFNIATSSIYGLEATFPETIAPKPASWYGVTKLTGEQLVLAESRSGKLKASSLRLFSVYGPRERPEKLYTKLIACAFKDEKFPIFKGSEKHLRSFTYVWDIVDGIYKAVERYQDLDGEIINLGAEEEHKTGEGIALVEELLGKKIQLEVVPRRAGDQYRTLANIQKAKKILGYEPKTSFREGLQKQITWYMENFL</sequence>
<proteinExistence type="inferred from homology"/>
<feature type="domain" description="NAD-dependent epimerase/dehydratase" evidence="2">
    <location>
        <begin position="3"/>
        <end position="241"/>
    </location>
</feature>
<gene>
    <name evidence="3" type="ORF">SAMN04488034_10468</name>
</gene>
<accession>A0A1H5NCS8</accession>
<protein>
    <submittedName>
        <fullName evidence="3">Nucleoside-diphosphate-sugar epimerase</fullName>
    </submittedName>
</protein>
<keyword evidence="4" id="KW-1185">Reference proteome</keyword>
<evidence type="ECO:0000256" key="1">
    <source>
        <dbReference type="ARBA" id="ARBA00007637"/>
    </source>
</evidence>
<evidence type="ECO:0000313" key="3">
    <source>
        <dbReference type="EMBL" id="SEE99270.1"/>
    </source>
</evidence>
<name>A0A1H5NCS8_9FLAO</name>
<organism evidence="3 4">
    <name type="scientific">Salinimicrobium catena</name>
    <dbReference type="NCBI Taxonomy" id="390640"/>
    <lineage>
        <taxon>Bacteria</taxon>
        <taxon>Pseudomonadati</taxon>
        <taxon>Bacteroidota</taxon>
        <taxon>Flavobacteriia</taxon>
        <taxon>Flavobacteriales</taxon>
        <taxon>Flavobacteriaceae</taxon>
        <taxon>Salinimicrobium</taxon>
    </lineage>
</organism>
<dbReference type="PRINTS" id="PR01713">
    <property type="entry name" value="NUCEPIMERASE"/>
</dbReference>
<dbReference type="STRING" id="390640.SAMN04488034_10468"/>
<evidence type="ECO:0000313" key="4">
    <source>
        <dbReference type="Proteomes" id="UP000199448"/>
    </source>
</evidence>
<dbReference type="Gene3D" id="3.40.50.720">
    <property type="entry name" value="NAD(P)-binding Rossmann-like Domain"/>
    <property type="match status" value="1"/>
</dbReference>
<dbReference type="EMBL" id="FNUG01000004">
    <property type="protein sequence ID" value="SEE99270.1"/>
    <property type="molecule type" value="Genomic_DNA"/>
</dbReference>
<dbReference type="RefSeq" id="WP_093113353.1">
    <property type="nucleotide sequence ID" value="NZ_FNGG01000004.1"/>
</dbReference>
<dbReference type="SUPFAM" id="SSF51735">
    <property type="entry name" value="NAD(P)-binding Rossmann-fold domains"/>
    <property type="match status" value="1"/>
</dbReference>
<dbReference type="Pfam" id="PF01370">
    <property type="entry name" value="Epimerase"/>
    <property type="match status" value="1"/>
</dbReference>
<dbReference type="PANTHER" id="PTHR43000">
    <property type="entry name" value="DTDP-D-GLUCOSE 4,6-DEHYDRATASE-RELATED"/>
    <property type="match status" value="1"/>
</dbReference>
<reference evidence="3 4" key="1">
    <citation type="submission" date="2016-10" db="EMBL/GenBank/DDBJ databases">
        <authorList>
            <person name="de Groot N.N."/>
        </authorList>
    </citation>
    <scope>NUCLEOTIDE SEQUENCE [LARGE SCALE GENOMIC DNA]</scope>
    <source>
        <strain evidence="3 4">DSM 23553</strain>
    </source>
</reference>
<dbReference type="InterPro" id="IPR001509">
    <property type="entry name" value="Epimerase_deHydtase"/>
</dbReference>
<dbReference type="OrthoDB" id="9801785at2"/>
<evidence type="ECO:0000259" key="2">
    <source>
        <dbReference type="Pfam" id="PF01370"/>
    </source>
</evidence>
<comment type="similarity">
    <text evidence="1">Belongs to the NAD(P)-dependent epimerase/dehydratase family.</text>
</comment>
<dbReference type="AlphaFoldDB" id="A0A1H5NCS8"/>
<dbReference type="Proteomes" id="UP000199448">
    <property type="component" value="Unassembled WGS sequence"/>
</dbReference>
<dbReference type="InterPro" id="IPR036291">
    <property type="entry name" value="NAD(P)-bd_dom_sf"/>
</dbReference>